<evidence type="ECO:0000256" key="4">
    <source>
        <dbReference type="ARBA" id="ARBA00023125"/>
    </source>
</evidence>
<evidence type="ECO:0000256" key="6">
    <source>
        <dbReference type="ARBA" id="ARBA00023242"/>
    </source>
</evidence>
<dbReference type="Gene3D" id="4.10.280.10">
    <property type="entry name" value="Helix-loop-helix DNA-binding domain"/>
    <property type="match status" value="1"/>
</dbReference>
<gene>
    <name evidence="9" type="primary">BHLH118</name>
    <name evidence="9" type="ORF">CR513_41688</name>
</gene>
<comment type="subcellular location">
    <subcellularLocation>
        <location evidence="1">Nucleus</location>
    </subcellularLocation>
</comment>
<name>A0A371FIF6_MUCPR</name>
<feature type="coiled-coil region" evidence="7">
    <location>
        <begin position="110"/>
        <end position="137"/>
    </location>
</feature>
<sequence>MFPLQRGNELVIQFSNGFHPQHNISQDLILELDDHDNLACSDKKLLTIDPNKLFSGAQSSHANSNEHSKKMVHKEIERQRRQEMATLHASLRSLLPLQFIKGKRSISDQMNEAVNYINHLQKNIKEVSDKRDELKKKVLSINHSLQSHETKHKSSCFTVHQNSGGVGIEMEGVPLSKLLQLLLEEGLEVVSCLSTQVNGRLLHSVQCEVDNSDSVDLSELRRKFSKRKIDNRWYGIQVPSGEEIRSAESELTQSSRVSRPTRHSWSWIRSVKTDSAQLESSPAFLGKMLRNLGLNKIDLKSEYGLKSRLHWKIFTKGERGMLLRHGWLVGRKGRDRLGTVGVSKPARRRWSVETGSTQLECSDRLGAVGMKGAETESASWCGRSRDRVS</sequence>
<keyword evidence="6" id="KW-0539">Nucleus</keyword>
<accession>A0A371FIF6</accession>
<dbReference type="AlphaFoldDB" id="A0A371FIF6"/>
<dbReference type="Proteomes" id="UP000257109">
    <property type="component" value="Unassembled WGS sequence"/>
</dbReference>
<keyword evidence="10" id="KW-1185">Reference proteome</keyword>
<keyword evidence="5" id="KW-0804">Transcription</keyword>
<reference evidence="9" key="1">
    <citation type="submission" date="2018-05" db="EMBL/GenBank/DDBJ databases">
        <title>Draft genome of Mucuna pruriens seed.</title>
        <authorList>
            <person name="Nnadi N.E."/>
            <person name="Vos R."/>
            <person name="Hasami M.H."/>
            <person name="Devisetty U.K."/>
            <person name="Aguiy J.C."/>
        </authorList>
    </citation>
    <scope>NUCLEOTIDE SEQUENCE [LARGE SCALE GENOMIC DNA]</scope>
    <source>
        <strain evidence="9">JCA_2017</strain>
    </source>
</reference>
<dbReference type="InterPro" id="IPR036638">
    <property type="entry name" value="HLH_DNA-bd_sf"/>
</dbReference>
<evidence type="ECO:0000256" key="2">
    <source>
        <dbReference type="ARBA" id="ARBA00011738"/>
    </source>
</evidence>
<dbReference type="PANTHER" id="PTHR13935:SF106">
    <property type="entry name" value="ACHAETE-SCUTE COMPLEX PROTEIN T5-RELATED"/>
    <property type="match status" value="1"/>
</dbReference>
<evidence type="ECO:0000313" key="9">
    <source>
        <dbReference type="EMBL" id="RDX78087.1"/>
    </source>
</evidence>
<evidence type="ECO:0000313" key="10">
    <source>
        <dbReference type="Proteomes" id="UP000257109"/>
    </source>
</evidence>
<proteinExistence type="predicted"/>
<evidence type="ECO:0000256" key="3">
    <source>
        <dbReference type="ARBA" id="ARBA00023015"/>
    </source>
</evidence>
<dbReference type="GO" id="GO:0046983">
    <property type="term" value="F:protein dimerization activity"/>
    <property type="evidence" value="ECO:0007669"/>
    <property type="project" value="InterPro"/>
</dbReference>
<dbReference type="PROSITE" id="PS50888">
    <property type="entry name" value="BHLH"/>
    <property type="match status" value="1"/>
</dbReference>
<keyword evidence="7" id="KW-0175">Coiled coil</keyword>
<feature type="domain" description="BHLH" evidence="8">
    <location>
        <begin position="68"/>
        <end position="120"/>
    </location>
</feature>
<dbReference type="GO" id="GO:0000981">
    <property type="term" value="F:DNA-binding transcription factor activity, RNA polymerase II-specific"/>
    <property type="evidence" value="ECO:0007669"/>
    <property type="project" value="TreeGrafter"/>
</dbReference>
<organism evidence="9 10">
    <name type="scientific">Mucuna pruriens</name>
    <name type="common">Velvet bean</name>
    <name type="synonym">Dolichos pruriens</name>
    <dbReference type="NCBI Taxonomy" id="157652"/>
    <lineage>
        <taxon>Eukaryota</taxon>
        <taxon>Viridiplantae</taxon>
        <taxon>Streptophyta</taxon>
        <taxon>Embryophyta</taxon>
        <taxon>Tracheophyta</taxon>
        <taxon>Spermatophyta</taxon>
        <taxon>Magnoliopsida</taxon>
        <taxon>eudicotyledons</taxon>
        <taxon>Gunneridae</taxon>
        <taxon>Pentapetalae</taxon>
        <taxon>rosids</taxon>
        <taxon>fabids</taxon>
        <taxon>Fabales</taxon>
        <taxon>Fabaceae</taxon>
        <taxon>Papilionoideae</taxon>
        <taxon>50 kb inversion clade</taxon>
        <taxon>NPAAA clade</taxon>
        <taxon>indigoferoid/millettioid clade</taxon>
        <taxon>Phaseoleae</taxon>
        <taxon>Mucuna</taxon>
    </lineage>
</organism>
<dbReference type="EMBL" id="QJKJ01008970">
    <property type="protein sequence ID" value="RDX78087.1"/>
    <property type="molecule type" value="Genomic_DNA"/>
</dbReference>
<dbReference type="InterPro" id="IPR011598">
    <property type="entry name" value="bHLH_dom"/>
</dbReference>
<keyword evidence="3" id="KW-0805">Transcription regulation</keyword>
<comment type="caution">
    <text evidence="9">The sequence shown here is derived from an EMBL/GenBank/DDBJ whole genome shotgun (WGS) entry which is preliminary data.</text>
</comment>
<keyword evidence="4" id="KW-0238">DNA-binding</keyword>
<dbReference type="GO" id="GO:0000977">
    <property type="term" value="F:RNA polymerase II transcription regulatory region sequence-specific DNA binding"/>
    <property type="evidence" value="ECO:0007669"/>
    <property type="project" value="TreeGrafter"/>
</dbReference>
<dbReference type="GO" id="GO:0090575">
    <property type="term" value="C:RNA polymerase II transcription regulator complex"/>
    <property type="evidence" value="ECO:0007669"/>
    <property type="project" value="TreeGrafter"/>
</dbReference>
<dbReference type="OrthoDB" id="1935281at2759"/>
<dbReference type="FunFam" id="4.10.280.10:FF:000085">
    <property type="entry name" value="Transcription factor bHLH126"/>
    <property type="match status" value="1"/>
</dbReference>
<comment type="subunit">
    <text evidence="2">Homodimer.</text>
</comment>
<evidence type="ECO:0000256" key="7">
    <source>
        <dbReference type="SAM" id="Coils"/>
    </source>
</evidence>
<dbReference type="InterPro" id="IPR015660">
    <property type="entry name" value="MASH1/Ascl1a-like"/>
</dbReference>
<dbReference type="SUPFAM" id="SSF47459">
    <property type="entry name" value="HLH, helix-loop-helix DNA-binding domain"/>
    <property type="match status" value="1"/>
</dbReference>
<dbReference type="CDD" id="cd18914">
    <property type="entry name" value="bHLH_AtORG2_like"/>
    <property type="match status" value="1"/>
</dbReference>
<protein>
    <submittedName>
        <fullName evidence="9">Transcription factor bHLH118</fullName>
    </submittedName>
</protein>
<evidence type="ECO:0000256" key="1">
    <source>
        <dbReference type="ARBA" id="ARBA00004123"/>
    </source>
</evidence>
<evidence type="ECO:0000259" key="8">
    <source>
        <dbReference type="PROSITE" id="PS50888"/>
    </source>
</evidence>
<dbReference type="Pfam" id="PF00010">
    <property type="entry name" value="HLH"/>
    <property type="match status" value="1"/>
</dbReference>
<evidence type="ECO:0000256" key="5">
    <source>
        <dbReference type="ARBA" id="ARBA00023163"/>
    </source>
</evidence>
<dbReference type="PANTHER" id="PTHR13935">
    <property type="entry name" value="ACHAETE-SCUTE TRANSCRIPTION FACTOR-RELATED"/>
    <property type="match status" value="1"/>
</dbReference>